<dbReference type="InterPro" id="IPR036388">
    <property type="entry name" value="WH-like_DNA-bd_sf"/>
</dbReference>
<comment type="caution">
    <text evidence="8">The sequence shown here is derived from an EMBL/GenBank/DDBJ whole genome shotgun (WGS) entry which is preliminary data.</text>
</comment>
<dbReference type="InterPro" id="IPR036217">
    <property type="entry name" value="MethylDNA_cys_MeTrfase_DNAb"/>
</dbReference>
<feature type="domain" description="Methylated-DNA-[protein]-cysteine S-methyltransferase DNA binding" evidence="7">
    <location>
        <begin position="17"/>
        <end position="94"/>
    </location>
</feature>
<name>A0A366MB03_9EURY</name>
<dbReference type="EC" id="2.1.1.63" evidence="8"/>
<dbReference type="PANTHER" id="PTHR10815:SF13">
    <property type="entry name" value="METHYLATED-DNA--PROTEIN-CYSTEINE METHYLTRANSFERASE"/>
    <property type="match status" value="1"/>
</dbReference>
<comment type="catalytic activity">
    <reaction evidence="1">
        <text>a 4-O-methyl-thymidine in DNA + L-cysteinyl-[protein] = a thymidine in DNA + S-methyl-L-cysteinyl-[protein]</text>
        <dbReference type="Rhea" id="RHEA:53428"/>
        <dbReference type="Rhea" id="RHEA-COMP:10131"/>
        <dbReference type="Rhea" id="RHEA-COMP:10132"/>
        <dbReference type="Rhea" id="RHEA-COMP:13555"/>
        <dbReference type="Rhea" id="RHEA-COMP:13556"/>
        <dbReference type="ChEBI" id="CHEBI:29950"/>
        <dbReference type="ChEBI" id="CHEBI:82612"/>
        <dbReference type="ChEBI" id="CHEBI:137386"/>
        <dbReference type="ChEBI" id="CHEBI:137387"/>
        <dbReference type="EC" id="2.1.1.63"/>
    </reaction>
</comment>
<gene>
    <name evidence="8" type="primary">ogt_1</name>
    <name evidence="8" type="ORF">ALNOE001_09280</name>
</gene>
<keyword evidence="3 8" id="KW-0808">Transferase</keyword>
<evidence type="ECO:0000256" key="2">
    <source>
        <dbReference type="ARBA" id="ARBA00022603"/>
    </source>
</evidence>
<evidence type="ECO:0000313" key="9">
    <source>
        <dbReference type="Proteomes" id="UP000253099"/>
    </source>
</evidence>
<evidence type="ECO:0000256" key="4">
    <source>
        <dbReference type="ARBA" id="ARBA00022763"/>
    </source>
</evidence>
<evidence type="ECO:0000256" key="3">
    <source>
        <dbReference type="ARBA" id="ARBA00022679"/>
    </source>
</evidence>
<dbReference type="Pfam" id="PF01035">
    <property type="entry name" value="DNA_binding_1"/>
    <property type="match status" value="1"/>
</dbReference>
<dbReference type="PROSITE" id="PS00374">
    <property type="entry name" value="MGMT"/>
    <property type="match status" value="1"/>
</dbReference>
<dbReference type="InterPro" id="IPR001497">
    <property type="entry name" value="MethylDNA_cys_MeTrfase_AS"/>
</dbReference>
<dbReference type="GO" id="GO:0003908">
    <property type="term" value="F:methylated-DNA-[protein]-cysteine S-methyltransferase activity"/>
    <property type="evidence" value="ECO:0007669"/>
    <property type="project" value="UniProtKB-EC"/>
</dbReference>
<dbReference type="GO" id="GO:0006281">
    <property type="term" value="P:DNA repair"/>
    <property type="evidence" value="ECO:0007669"/>
    <property type="project" value="UniProtKB-KW"/>
</dbReference>
<dbReference type="CDD" id="cd06445">
    <property type="entry name" value="ATase"/>
    <property type="match status" value="1"/>
</dbReference>
<evidence type="ECO:0000256" key="1">
    <source>
        <dbReference type="ARBA" id="ARBA00001286"/>
    </source>
</evidence>
<evidence type="ECO:0000313" key="8">
    <source>
        <dbReference type="EMBL" id="RBQ23365.1"/>
    </source>
</evidence>
<dbReference type="SUPFAM" id="SSF46767">
    <property type="entry name" value="Methylated DNA-protein cysteine methyltransferase, C-terminal domain"/>
    <property type="match status" value="1"/>
</dbReference>
<dbReference type="InterPro" id="IPR014048">
    <property type="entry name" value="MethylDNA_cys_MeTrfase_DNA-bd"/>
</dbReference>
<reference evidence="8 9" key="1">
    <citation type="submission" date="2018-06" db="EMBL/GenBank/DDBJ databases">
        <title>Genomic insight into two independent archaeal endosymbiosis events.</title>
        <authorList>
            <person name="Lind A.E."/>
            <person name="Lewis W.H."/>
            <person name="Spang A."/>
            <person name="Guy L."/>
            <person name="Embley M.T."/>
            <person name="Ettema T.J.G."/>
        </authorList>
    </citation>
    <scope>NUCLEOTIDE SEQUENCE [LARGE SCALE GENOMIC DNA]</scope>
    <source>
        <strain evidence="8">NOE</strain>
    </source>
</reference>
<dbReference type="Proteomes" id="UP000253099">
    <property type="component" value="Unassembled WGS sequence"/>
</dbReference>
<dbReference type="Gene3D" id="1.10.10.10">
    <property type="entry name" value="Winged helix-like DNA-binding domain superfamily/Winged helix DNA-binding domain"/>
    <property type="match status" value="1"/>
</dbReference>
<evidence type="ECO:0000259" key="7">
    <source>
        <dbReference type="Pfam" id="PF01035"/>
    </source>
</evidence>
<keyword evidence="5" id="KW-0234">DNA repair</keyword>
<comment type="catalytic activity">
    <reaction evidence="6">
        <text>a 6-O-methyl-2'-deoxyguanosine in DNA + L-cysteinyl-[protein] = S-methyl-L-cysteinyl-[protein] + a 2'-deoxyguanosine in DNA</text>
        <dbReference type="Rhea" id="RHEA:24000"/>
        <dbReference type="Rhea" id="RHEA-COMP:10131"/>
        <dbReference type="Rhea" id="RHEA-COMP:10132"/>
        <dbReference type="Rhea" id="RHEA-COMP:11367"/>
        <dbReference type="Rhea" id="RHEA-COMP:11368"/>
        <dbReference type="ChEBI" id="CHEBI:29950"/>
        <dbReference type="ChEBI" id="CHEBI:82612"/>
        <dbReference type="ChEBI" id="CHEBI:85445"/>
        <dbReference type="ChEBI" id="CHEBI:85448"/>
        <dbReference type="EC" id="2.1.1.63"/>
    </reaction>
</comment>
<dbReference type="NCBIfam" id="TIGR00589">
    <property type="entry name" value="ogt"/>
    <property type="match status" value="1"/>
</dbReference>
<protein>
    <submittedName>
        <fullName evidence="8">Methylated-DNA--protein-cysteine methyltransferase</fullName>
        <ecNumber evidence="8">2.1.1.63</ecNumber>
    </submittedName>
</protein>
<sequence length="104" mass="12048">MDFSEYLEWEILNITHFEKNIYIATMNIPKSQVRFYKEIGDSIGTTRYRAVDNALNKNPIVIIVPCHRVIGSSRKLIGFTTGLDLKREVFINEGIEIKRQCSLI</sequence>
<dbReference type="EMBL" id="NIZT01000025">
    <property type="protein sequence ID" value="RBQ23365.1"/>
    <property type="molecule type" value="Genomic_DNA"/>
</dbReference>
<proteinExistence type="predicted"/>
<keyword evidence="4" id="KW-0227">DNA damage</keyword>
<evidence type="ECO:0000256" key="6">
    <source>
        <dbReference type="ARBA" id="ARBA00049348"/>
    </source>
</evidence>
<keyword evidence="2 8" id="KW-0489">Methyltransferase</keyword>
<dbReference type="AlphaFoldDB" id="A0A366MB03"/>
<keyword evidence="9" id="KW-1185">Reference proteome</keyword>
<accession>A0A366MB03</accession>
<organism evidence="8 9">
    <name type="scientific">Candidatus Methanobinarius endosymbioticus</name>
    <dbReference type="NCBI Taxonomy" id="2006182"/>
    <lineage>
        <taxon>Archaea</taxon>
        <taxon>Methanobacteriati</taxon>
        <taxon>Methanobacteriota</taxon>
        <taxon>Methanomada group</taxon>
        <taxon>Methanobacteria</taxon>
        <taxon>Methanobacteriales</taxon>
        <taxon>Methanobacteriaceae</taxon>
        <taxon>Candidatus Methanobinarius</taxon>
    </lineage>
</organism>
<evidence type="ECO:0000256" key="5">
    <source>
        <dbReference type="ARBA" id="ARBA00023204"/>
    </source>
</evidence>
<dbReference type="GO" id="GO:0032259">
    <property type="term" value="P:methylation"/>
    <property type="evidence" value="ECO:0007669"/>
    <property type="project" value="UniProtKB-KW"/>
</dbReference>
<dbReference type="PANTHER" id="PTHR10815">
    <property type="entry name" value="METHYLATED-DNA--PROTEIN-CYSTEINE METHYLTRANSFERASE"/>
    <property type="match status" value="1"/>
</dbReference>